<dbReference type="Proteomes" id="UP000014155">
    <property type="component" value="Unassembled WGS sequence"/>
</dbReference>
<dbReference type="EMBL" id="AORV01000008">
    <property type="protein sequence ID" value="EMS74024.1"/>
    <property type="molecule type" value="Genomic_DNA"/>
</dbReference>
<feature type="transmembrane region" description="Helical" evidence="1">
    <location>
        <begin position="155"/>
        <end position="179"/>
    </location>
</feature>
<keyword evidence="1" id="KW-1133">Transmembrane helix</keyword>
<evidence type="ECO:0000313" key="2">
    <source>
        <dbReference type="EMBL" id="EMS74024.1"/>
    </source>
</evidence>
<organism evidence="2 3">
    <name type="scientific">Ruminiclostridium cellobioparum subsp. termitidis CT1112</name>
    <dbReference type="NCBI Taxonomy" id="1195236"/>
    <lineage>
        <taxon>Bacteria</taxon>
        <taxon>Bacillati</taxon>
        <taxon>Bacillota</taxon>
        <taxon>Clostridia</taxon>
        <taxon>Eubacteriales</taxon>
        <taxon>Oscillospiraceae</taxon>
        <taxon>Ruminiclostridium</taxon>
    </lineage>
</organism>
<dbReference type="AlphaFoldDB" id="S0FY30"/>
<feature type="transmembrane region" description="Helical" evidence="1">
    <location>
        <begin position="6"/>
        <end position="25"/>
    </location>
</feature>
<accession>S0FY30</accession>
<dbReference type="RefSeq" id="WP_004623053.1">
    <property type="nucleotide sequence ID" value="NZ_AORV01000008.1"/>
</dbReference>
<keyword evidence="1" id="KW-0472">Membrane</keyword>
<sequence>MFETLKNVTIILSGLLIISVFIYSININNVIDSFKGLSKSYNKPITIMAMFYVFVGLFYGLAFYAIFFYESPKNSQVNSEEYIRNYLSIIIYFTFYLVIFYIFSNVFIKKYKKIMFSAVKINVSKKGYYLVNIIFLFISGMVFMISLVQNLENDLTSIIILISLGYFLSIFLSGLIMSIHHISNLKKYKFYVTKPEYFKEMIESNHIVGYLICEDNDEYIIRTDNQPAMRIKKSLVDIIQPIIDETEAKRKEKLVSKLKRIFKSKKAIIKSVKPELIFLEIDKFKGKHQTESIDKIKIIHSLTDHSNDNRKDVIIIYY</sequence>
<keyword evidence="1" id="KW-0812">Transmembrane</keyword>
<evidence type="ECO:0000256" key="1">
    <source>
        <dbReference type="SAM" id="Phobius"/>
    </source>
</evidence>
<feature type="transmembrane region" description="Helical" evidence="1">
    <location>
        <begin position="129"/>
        <end position="149"/>
    </location>
</feature>
<feature type="transmembrane region" description="Helical" evidence="1">
    <location>
        <begin position="89"/>
        <end position="108"/>
    </location>
</feature>
<gene>
    <name evidence="2" type="ORF">CTER_5122</name>
</gene>
<comment type="caution">
    <text evidence="2">The sequence shown here is derived from an EMBL/GenBank/DDBJ whole genome shotgun (WGS) entry which is preliminary data.</text>
</comment>
<protein>
    <submittedName>
        <fullName evidence="2">Uncharacterized protein</fullName>
    </submittedName>
</protein>
<name>S0FY30_RUMCE</name>
<keyword evidence="3" id="KW-1185">Reference proteome</keyword>
<dbReference type="PATRIC" id="fig|1195236.3.peg.234"/>
<reference evidence="2 3" key="1">
    <citation type="journal article" date="2013" name="Genome Announc.">
        <title>Draft Genome Sequence of the Cellulolytic, Mesophilic, Anaerobic Bacterium Clostridium termitidis Strain CT1112 (DSM 5398).</title>
        <authorList>
            <person name="Lal S."/>
            <person name="Ramachandran U."/>
            <person name="Zhang X."/>
            <person name="Munir R."/>
            <person name="Sparling R."/>
            <person name="Levin D.B."/>
        </authorList>
    </citation>
    <scope>NUCLEOTIDE SEQUENCE [LARGE SCALE GENOMIC DNA]</scope>
    <source>
        <strain evidence="2 3">CT1112</strain>
    </source>
</reference>
<proteinExistence type="predicted"/>
<feature type="transmembrane region" description="Helical" evidence="1">
    <location>
        <begin position="45"/>
        <end position="69"/>
    </location>
</feature>
<evidence type="ECO:0000313" key="3">
    <source>
        <dbReference type="Proteomes" id="UP000014155"/>
    </source>
</evidence>